<dbReference type="AlphaFoldDB" id="A0A2P6PRA6"/>
<evidence type="ECO:0000313" key="2">
    <source>
        <dbReference type="EMBL" id="PRQ24441.1"/>
    </source>
</evidence>
<gene>
    <name evidence="2" type="ORF">RchiOBHm_Chr6g0272431</name>
</gene>
<keyword evidence="1" id="KW-0472">Membrane</keyword>
<keyword evidence="1" id="KW-0812">Transmembrane</keyword>
<evidence type="ECO:0000256" key="1">
    <source>
        <dbReference type="SAM" id="Phobius"/>
    </source>
</evidence>
<sequence>MIEMVIIMCSLVVCFGPFSVIMLVLFSTFETHLLNPTVGGGNLTSSIQSLSGNARELLNVWLRIQAAKETVYKLSD</sequence>
<keyword evidence="1" id="KW-1133">Transmembrane helix</keyword>
<dbReference type="EMBL" id="PDCK01000044">
    <property type="protein sequence ID" value="PRQ24441.1"/>
    <property type="molecule type" value="Genomic_DNA"/>
</dbReference>
<feature type="transmembrane region" description="Helical" evidence="1">
    <location>
        <begin position="5"/>
        <end position="26"/>
    </location>
</feature>
<proteinExistence type="predicted"/>
<keyword evidence="3" id="KW-1185">Reference proteome</keyword>
<reference evidence="2 3" key="1">
    <citation type="journal article" date="2018" name="Nat. Genet.">
        <title>The Rosa genome provides new insights in the design of modern roses.</title>
        <authorList>
            <person name="Bendahmane M."/>
        </authorList>
    </citation>
    <scope>NUCLEOTIDE SEQUENCE [LARGE SCALE GENOMIC DNA]</scope>
    <source>
        <strain evidence="3">cv. Old Blush</strain>
    </source>
</reference>
<comment type="caution">
    <text evidence="2">The sequence shown here is derived from an EMBL/GenBank/DDBJ whole genome shotgun (WGS) entry which is preliminary data.</text>
</comment>
<protein>
    <submittedName>
        <fullName evidence="2">Uncharacterized protein</fullName>
    </submittedName>
</protein>
<name>A0A2P6PRA6_ROSCH</name>
<accession>A0A2P6PRA6</accession>
<dbReference type="Proteomes" id="UP000238479">
    <property type="component" value="Chromosome 6"/>
</dbReference>
<dbReference type="Gramene" id="PRQ24441">
    <property type="protein sequence ID" value="PRQ24441"/>
    <property type="gene ID" value="RchiOBHm_Chr6g0272431"/>
</dbReference>
<organism evidence="2 3">
    <name type="scientific">Rosa chinensis</name>
    <name type="common">China rose</name>
    <dbReference type="NCBI Taxonomy" id="74649"/>
    <lineage>
        <taxon>Eukaryota</taxon>
        <taxon>Viridiplantae</taxon>
        <taxon>Streptophyta</taxon>
        <taxon>Embryophyta</taxon>
        <taxon>Tracheophyta</taxon>
        <taxon>Spermatophyta</taxon>
        <taxon>Magnoliopsida</taxon>
        <taxon>eudicotyledons</taxon>
        <taxon>Gunneridae</taxon>
        <taxon>Pentapetalae</taxon>
        <taxon>rosids</taxon>
        <taxon>fabids</taxon>
        <taxon>Rosales</taxon>
        <taxon>Rosaceae</taxon>
        <taxon>Rosoideae</taxon>
        <taxon>Rosoideae incertae sedis</taxon>
        <taxon>Rosa</taxon>
    </lineage>
</organism>
<evidence type="ECO:0000313" key="3">
    <source>
        <dbReference type="Proteomes" id="UP000238479"/>
    </source>
</evidence>